<name>K6YPV4_9ALTE</name>
<dbReference type="STRING" id="493475.GARC_1701"/>
<protein>
    <submittedName>
        <fullName evidence="2">Uncharacterized protein</fullName>
    </submittedName>
</protein>
<keyword evidence="1" id="KW-0472">Membrane</keyword>
<comment type="caution">
    <text evidence="2">The sequence shown here is derived from an EMBL/GenBank/DDBJ whole genome shotgun (WGS) entry which is preliminary data.</text>
</comment>
<evidence type="ECO:0000313" key="2">
    <source>
        <dbReference type="EMBL" id="GAC18673.1"/>
    </source>
</evidence>
<reference evidence="2 3" key="1">
    <citation type="journal article" date="2017" name="Antonie Van Leeuwenhoek">
        <title>Rhizobium rhizosphaerae sp. nov., a novel species isolated from rice rhizosphere.</title>
        <authorList>
            <person name="Zhao J.J."/>
            <person name="Zhang J."/>
            <person name="Zhang R.J."/>
            <person name="Zhang C.W."/>
            <person name="Yin H.Q."/>
            <person name="Zhang X.X."/>
        </authorList>
    </citation>
    <scope>NUCLEOTIDE SEQUENCE [LARGE SCALE GENOMIC DNA]</scope>
    <source>
        <strain evidence="2 3">BSs20135</strain>
    </source>
</reference>
<dbReference type="AlphaFoldDB" id="K6YPV4"/>
<dbReference type="Proteomes" id="UP000006327">
    <property type="component" value="Unassembled WGS sequence"/>
</dbReference>
<keyword evidence="1" id="KW-0812">Transmembrane</keyword>
<evidence type="ECO:0000256" key="1">
    <source>
        <dbReference type="SAM" id="Phobius"/>
    </source>
</evidence>
<keyword evidence="1" id="KW-1133">Transmembrane helix</keyword>
<feature type="transmembrane region" description="Helical" evidence="1">
    <location>
        <begin position="32"/>
        <end position="55"/>
    </location>
</feature>
<feature type="transmembrane region" description="Helical" evidence="1">
    <location>
        <begin position="7"/>
        <end position="26"/>
    </location>
</feature>
<sequence>MGLYINNLVLLLYDYFLIYIFNLSIIIAKHLFFMMCAIFSGLFCMQFILLALAFIF</sequence>
<evidence type="ECO:0000313" key="3">
    <source>
        <dbReference type="Proteomes" id="UP000006327"/>
    </source>
</evidence>
<organism evidence="2 3">
    <name type="scientific">Paraglaciecola arctica BSs20135</name>
    <dbReference type="NCBI Taxonomy" id="493475"/>
    <lineage>
        <taxon>Bacteria</taxon>
        <taxon>Pseudomonadati</taxon>
        <taxon>Pseudomonadota</taxon>
        <taxon>Gammaproteobacteria</taxon>
        <taxon>Alteromonadales</taxon>
        <taxon>Alteromonadaceae</taxon>
        <taxon>Paraglaciecola</taxon>
    </lineage>
</organism>
<proteinExistence type="predicted"/>
<gene>
    <name evidence="2" type="ORF">GARC_1701</name>
</gene>
<keyword evidence="3" id="KW-1185">Reference proteome</keyword>
<accession>K6YPV4</accession>
<dbReference type="EMBL" id="BAEO01000021">
    <property type="protein sequence ID" value="GAC18673.1"/>
    <property type="molecule type" value="Genomic_DNA"/>
</dbReference>